<evidence type="ECO:0000256" key="1">
    <source>
        <dbReference type="SAM" id="MobiDB-lite"/>
    </source>
</evidence>
<feature type="region of interest" description="Disordered" evidence="1">
    <location>
        <begin position="1"/>
        <end position="79"/>
    </location>
</feature>
<name>R7S088_PUNST</name>
<dbReference type="GeneID" id="18882967"/>
<accession>R7S088</accession>
<reference evidence="3" key="1">
    <citation type="journal article" date="2012" name="Science">
        <title>The Paleozoic origin of enzymatic lignin decomposition reconstructed from 31 fungal genomes.</title>
        <authorList>
            <person name="Floudas D."/>
            <person name="Binder M."/>
            <person name="Riley R."/>
            <person name="Barry K."/>
            <person name="Blanchette R.A."/>
            <person name="Henrissat B."/>
            <person name="Martinez A.T."/>
            <person name="Otillar R."/>
            <person name="Spatafora J.W."/>
            <person name="Yadav J.S."/>
            <person name="Aerts A."/>
            <person name="Benoit I."/>
            <person name="Boyd A."/>
            <person name="Carlson A."/>
            <person name="Copeland A."/>
            <person name="Coutinho P.M."/>
            <person name="de Vries R.P."/>
            <person name="Ferreira P."/>
            <person name="Findley K."/>
            <person name="Foster B."/>
            <person name="Gaskell J."/>
            <person name="Glotzer D."/>
            <person name="Gorecki P."/>
            <person name="Heitman J."/>
            <person name="Hesse C."/>
            <person name="Hori C."/>
            <person name="Igarashi K."/>
            <person name="Jurgens J.A."/>
            <person name="Kallen N."/>
            <person name="Kersten P."/>
            <person name="Kohler A."/>
            <person name="Kuees U."/>
            <person name="Kumar T.K.A."/>
            <person name="Kuo A."/>
            <person name="LaButti K."/>
            <person name="Larrondo L.F."/>
            <person name="Lindquist E."/>
            <person name="Ling A."/>
            <person name="Lombard V."/>
            <person name="Lucas S."/>
            <person name="Lundell T."/>
            <person name="Martin R."/>
            <person name="McLaughlin D.J."/>
            <person name="Morgenstern I."/>
            <person name="Morin E."/>
            <person name="Murat C."/>
            <person name="Nagy L.G."/>
            <person name="Nolan M."/>
            <person name="Ohm R.A."/>
            <person name="Patyshakuliyeva A."/>
            <person name="Rokas A."/>
            <person name="Ruiz-Duenas F.J."/>
            <person name="Sabat G."/>
            <person name="Salamov A."/>
            <person name="Samejima M."/>
            <person name="Schmutz J."/>
            <person name="Slot J.C."/>
            <person name="St John F."/>
            <person name="Stenlid J."/>
            <person name="Sun H."/>
            <person name="Sun S."/>
            <person name="Syed K."/>
            <person name="Tsang A."/>
            <person name="Wiebenga A."/>
            <person name="Young D."/>
            <person name="Pisabarro A."/>
            <person name="Eastwood D.C."/>
            <person name="Martin F."/>
            <person name="Cullen D."/>
            <person name="Grigoriev I.V."/>
            <person name="Hibbett D.S."/>
        </authorList>
    </citation>
    <scope>NUCLEOTIDE SEQUENCE [LARGE SCALE GENOMIC DNA]</scope>
    <source>
        <strain evidence="3">HHB-11173 SS5</strain>
    </source>
</reference>
<dbReference type="Proteomes" id="UP000054196">
    <property type="component" value="Unassembled WGS sequence"/>
</dbReference>
<dbReference type="EMBL" id="JH687725">
    <property type="protein sequence ID" value="EIN03229.1"/>
    <property type="molecule type" value="Genomic_DNA"/>
</dbReference>
<dbReference type="KEGG" id="psq:PUNSTDRAFT_48179"/>
<dbReference type="HOGENOM" id="CLU_927931_0_0_1"/>
<feature type="compositionally biased region" description="Acidic residues" evidence="1">
    <location>
        <begin position="1"/>
        <end position="10"/>
    </location>
</feature>
<proteinExistence type="predicted"/>
<evidence type="ECO:0000313" key="3">
    <source>
        <dbReference type="Proteomes" id="UP000054196"/>
    </source>
</evidence>
<feature type="compositionally biased region" description="Polar residues" evidence="1">
    <location>
        <begin position="47"/>
        <end position="56"/>
    </location>
</feature>
<organism evidence="2 3">
    <name type="scientific">Punctularia strigosozonata (strain HHB-11173)</name>
    <name type="common">White-rot fungus</name>
    <dbReference type="NCBI Taxonomy" id="741275"/>
    <lineage>
        <taxon>Eukaryota</taxon>
        <taxon>Fungi</taxon>
        <taxon>Dikarya</taxon>
        <taxon>Basidiomycota</taxon>
        <taxon>Agaricomycotina</taxon>
        <taxon>Agaricomycetes</taxon>
        <taxon>Corticiales</taxon>
        <taxon>Punctulariaceae</taxon>
        <taxon>Punctularia</taxon>
    </lineage>
</organism>
<feature type="compositionally biased region" description="Low complexity" evidence="1">
    <location>
        <begin position="215"/>
        <end position="248"/>
    </location>
</feature>
<gene>
    <name evidence="2" type="ORF">PUNSTDRAFT_48179</name>
</gene>
<keyword evidence="3" id="KW-1185">Reference proteome</keyword>
<sequence length="300" mass="33457">MPDDNPEGDEFIPLPRDESPMAEDAPDKITVPSATSAKSAVSDDNHGSGNRISKTATPVHDPSTRGDEGDDEDESTHDVQLHPEVPTMLARYSPRDDAFVFQKFHEDGSKTWPAFISIQRKVIRDFIEFDESLRSGAAWSYNHVPAGYEDLAKSFNHYVPPRIAAFTLAQPHRVGAGLSPHVTGPSPRTIMVTPEVRRASAIHKKARARDTIRNTPSTSRDSRGSRSTSAPPSKPSTPYSRPSSRSTSDAGYFDDEQYTQRVAQRALASLADDAMRRDYLRREAIKERKEKRRAREDRDA</sequence>
<dbReference type="RefSeq" id="XP_007389543.1">
    <property type="nucleotide sequence ID" value="XM_007389481.1"/>
</dbReference>
<evidence type="ECO:0000313" key="2">
    <source>
        <dbReference type="EMBL" id="EIN03229.1"/>
    </source>
</evidence>
<feature type="region of interest" description="Disordered" evidence="1">
    <location>
        <begin position="199"/>
        <end position="257"/>
    </location>
</feature>
<feature type="region of interest" description="Disordered" evidence="1">
    <location>
        <begin position="273"/>
        <end position="300"/>
    </location>
</feature>
<protein>
    <submittedName>
        <fullName evidence="2">Uncharacterized protein</fullName>
    </submittedName>
</protein>
<dbReference type="AlphaFoldDB" id="R7S088"/>